<sequence length="420" mass="48090">MTGIPAEVAIHKLSLDPDIPPGDHLKHFQKTFDILRKHNMKLNLEKYALWVSSCKFLGFLVSQRGIEVYFLVIREMPPFLHAAQKEKQFRMDLGMPVDFERFKKLALALVVAARKLRPYFQYNLIVVVTTFLMRKILHKPELSGRLAKWAVEMSEFDIEYKTRTAIKSQVLADFVADFSLGLSPLATKEAVMDWRNEIIDYIEQEKLPEDSKASWALRVKAARYNFKGGQLYGKSFQGLLARCLGASEVNYVMREVHEGLCRNHSCTDSLVLKLVHQPAEPLHLVLSPWPFIKWGMDIVKPLPSAPGKAEEGPFQKMGEREVVDFLWENIICRLEAAKGKWHKELPGVLWAYRTTAKLSTGETPFSLVYEAEALIPVEVGEPTLRYFQASEVKNNKAMLVNLELLDEHRDLAHIRMAAQK</sequence>
<dbReference type="GO" id="GO:0003676">
    <property type="term" value="F:nucleic acid binding"/>
    <property type="evidence" value="ECO:0007669"/>
    <property type="project" value="InterPro"/>
</dbReference>
<dbReference type="Gene3D" id="3.30.70.270">
    <property type="match status" value="1"/>
</dbReference>
<gene>
    <name evidence="2" type="primary">LOC104239587</name>
</gene>
<reference evidence="1" key="1">
    <citation type="journal article" date="2013" name="Genome Biol.">
        <title>Reference genomes and transcriptomes of Nicotiana sylvestris and Nicotiana tomentosiformis.</title>
        <authorList>
            <person name="Sierro N."/>
            <person name="Battey J.N."/>
            <person name="Ouadi S."/>
            <person name="Bovet L."/>
            <person name="Goepfert S."/>
            <person name="Bakaher N."/>
            <person name="Peitsch M.C."/>
            <person name="Ivanov N.V."/>
        </authorList>
    </citation>
    <scope>NUCLEOTIDE SEQUENCE [LARGE SCALE GENOMIC DNA]</scope>
</reference>
<dbReference type="PANTHER" id="PTHR48475">
    <property type="entry name" value="RIBONUCLEASE H"/>
    <property type="match status" value="1"/>
</dbReference>
<dbReference type="Gene3D" id="3.30.420.10">
    <property type="entry name" value="Ribonuclease H-like superfamily/Ribonuclease H"/>
    <property type="match status" value="1"/>
</dbReference>
<dbReference type="PANTHER" id="PTHR48475:SF1">
    <property type="entry name" value="RNASE H TYPE-1 DOMAIN-CONTAINING PROTEIN"/>
    <property type="match status" value="1"/>
</dbReference>
<organism evidence="1 2">
    <name type="scientific">Nicotiana sylvestris</name>
    <name type="common">Wood tobacco</name>
    <name type="synonym">South American tobacco</name>
    <dbReference type="NCBI Taxonomy" id="4096"/>
    <lineage>
        <taxon>Eukaryota</taxon>
        <taxon>Viridiplantae</taxon>
        <taxon>Streptophyta</taxon>
        <taxon>Embryophyta</taxon>
        <taxon>Tracheophyta</taxon>
        <taxon>Spermatophyta</taxon>
        <taxon>Magnoliopsida</taxon>
        <taxon>eudicotyledons</taxon>
        <taxon>Gunneridae</taxon>
        <taxon>Pentapetalae</taxon>
        <taxon>asterids</taxon>
        <taxon>lamiids</taxon>
        <taxon>Solanales</taxon>
        <taxon>Solanaceae</taxon>
        <taxon>Nicotianoideae</taxon>
        <taxon>Nicotianeae</taxon>
        <taxon>Nicotiana</taxon>
    </lineage>
</organism>
<reference evidence="2" key="2">
    <citation type="submission" date="2025-08" db="UniProtKB">
        <authorList>
            <consortium name="RefSeq"/>
        </authorList>
    </citation>
    <scope>IDENTIFICATION</scope>
    <source>
        <tissue evidence="2">Leaf</tissue>
    </source>
</reference>
<dbReference type="RefSeq" id="XP_009792559.1">
    <property type="nucleotide sequence ID" value="XM_009794257.1"/>
</dbReference>
<dbReference type="InterPro" id="IPR036397">
    <property type="entry name" value="RNaseH_sf"/>
</dbReference>
<keyword evidence="1" id="KW-1185">Reference proteome</keyword>
<dbReference type="InterPro" id="IPR043502">
    <property type="entry name" value="DNA/RNA_pol_sf"/>
</dbReference>
<name>A0A1U7Y003_NICSY</name>
<accession>A0A1U7Y003</accession>
<proteinExistence type="predicted"/>
<dbReference type="Proteomes" id="UP000189701">
    <property type="component" value="Unplaced"/>
</dbReference>
<protein>
    <submittedName>
        <fullName evidence="2">Uncharacterized protein LOC104239587</fullName>
    </submittedName>
</protein>
<evidence type="ECO:0000313" key="1">
    <source>
        <dbReference type="Proteomes" id="UP000189701"/>
    </source>
</evidence>
<dbReference type="AlphaFoldDB" id="A0A1U7Y003"/>
<evidence type="ECO:0000313" key="2">
    <source>
        <dbReference type="RefSeq" id="XP_009792559.1"/>
    </source>
</evidence>
<dbReference type="eggNOG" id="KOG0017">
    <property type="taxonomic scope" value="Eukaryota"/>
</dbReference>
<dbReference type="InterPro" id="IPR043128">
    <property type="entry name" value="Rev_trsase/Diguanyl_cyclase"/>
</dbReference>
<dbReference type="SUPFAM" id="SSF56672">
    <property type="entry name" value="DNA/RNA polymerases"/>
    <property type="match status" value="1"/>
</dbReference>